<protein>
    <submittedName>
        <fullName evidence="2">GNAT family N-acetyltransferase</fullName>
    </submittedName>
</protein>
<evidence type="ECO:0000259" key="1">
    <source>
        <dbReference type="Pfam" id="PF13302"/>
    </source>
</evidence>
<name>A0ABX7VNE5_9BACI</name>
<reference evidence="2 3" key="1">
    <citation type="submission" date="2019-12" db="EMBL/GenBank/DDBJ databases">
        <title>The whole genome sequencing of a strain isolated from a Mars analog, Dalangtan Playa.</title>
        <authorList>
            <person name="Huang T."/>
        </authorList>
    </citation>
    <scope>NUCLEOTIDE SEQUENCE [LARGE SCALE GENOMIC DNA]</scope>
    <source>
        <strain evidence="2 3">DP4-553-S</strain>
    </source>
</reference>
<dbReference type="RefSeq" id="WP_209367099.1">
    <property type="nucleotide sequence ID" value="NZ_CP046956.1"/>
</dbReference>
<keyword evidence="3" id="KW-1185">Reference proteome</keyword>
<evidence type="ECO:0000313" key="2">
    <source>
        <dbReference type="EMBL" id="QTM98374.1"/>
    </source>
</evidence>
<sequence>MLKKRDLHEVPQLFELMSHPKVFPYVRHKAFSMDEFYFLTKQTIEQEEAGMLLSRTILDEYQQPIGTINLFDMSDNKGFLATWIGQPFFGKGYNRIAKEQFLEEVFTLHGMEAVFIKIRQTNERSMRAALKLPYLLSGQSAYPDVYQAINAHYDVPVYDLFVITPTSYFLHHQPVEVSEGEAVV</sequence>
<dbReference type="InterPro" id="IPR016181">
    <property type="entry name" value="Acyl_CoA_acyltransferase"/>
</dbReference>
<dbReference type="InterPro" id="IPR000182">
    <property type="entry name" value="GNAT_dom"/>
</dbReference>
<organism evidence="2 3">
    <name type="scientific">Sediminibacillus dalangtanensis</name>
    <dbReference type="NCBI Taxonomy" id="2729421"/>
    <lineage>
        <taxon>Bacteria</taxon>
        <taxon>Bacillati</taxon>
        <taxon>Bacillota</taxon>
        <taxon>Bacilli</taxon>
        <taxon>Bacillales</taxon>
        <taxon>Bacillaceae</taxon>
        <taxon>Sediminibacillus</taxon>
    </lineage>
</organism>
<dbReference type="PANTHER" id="PTHR43792">
    <property type="entry name" value="GNAT FAMILY, PUTATIVE (AFU_ORTHOLOGUE AFUA_3G00765)-RELATED-RELATED"/>
    <property type="match status" value="1"/>
</dbReference>
<gene>
    <name evidence="2" type="ORF">ERJ70_03000</name>
</gene>
<dbReference type="Gene3D" id="3.40.630.30">
    <property type="match status" value="1"/>
</dbReference>
<evidence type="ECO:0000313" key="3">
    <source>
        <dbReference type="Proteomes" id="UP000665043"/>
    </source>
</evidence>
<dbReference type="Proteomes" id="UP000665043">
    <property type="component" value="Chromosome"/>
</dbReference>
<dbReference type="InterPro" id="IPR051531">
    <property type="entry name" value="N-acetyltransferase"/>
</dbReference>
<dbReference type="EMBL" id="CP046956">
    <property type="protein sequence ID" value="QTM98374.1"/>
    <property type="molecule type" value="Genomic_DNA"/>
</dbReference>
<feature type="domain" description="N-acetyltransferase" evidence="1">
    <location>
        <begin position="7"/>
        <end position="132"/>
    </location>
</feature>
<accession>A0ABX7VNE5</accession>
<dbReference type="PANTHER" id="PTHR43792:SF1">
    <property type="entry name" value="N-ACETYLTRANSFERASE DOMAIN-CONTAINING PROTEIN"/>
    <property type="match status" value="1"/>
</dbReference>
<proteinExistence type="predicted"/>
<dbReference type="SUPFAM" id="SSF55729">
    <property type="entry name" value="Acyl-CoA N-acyltransferases (Nat)"/>
    <property type="match status" value="1"/>
</dbReference>
<dbReference type="Pfam" id="PF13302">
    <property type="entry name" value="Acetyltransf_3"/>
    <property type="match status" value="1"/>
</dbReference>